<dbReference type="AlphaFoldDB" id="A0A2T6KRA2"/>
<accession>A0A2T6KRA2</accession>
<feature type="signal peptide" evidence="1">
    <location>
        <begin position="1"/>
        <end position="21"/>
    </location>
</feature>
<dbReference type="OrthoDB" id="7658992at2"/>
<evidence type="ECO:0000256" key="1">
    <source>
        <dbReference type="SAM" id="SignalP"/>
    </source>
</evidence>
<dbReference type="RefSeq" id="WP_108384754.1">
    <property type="nucleotide sequence ID" value="NZ_QBUD01000001.1"/>
</dbReference>
<evidence type="ECO:0000313" key="3">
    <source>
        <dbReference type="Proteomes" id="UP000244523"/>
    </source>
</evidence>
<protein>
    <recommendedName>
        <fullName evidence="4">NADH dehydrogenase subunit E</fullName>
    </recommendedName>
</protein>
<dbReference type="InterPro" id="IPR020349">
    <property type="entry name" value="Uncharacterised_14.7kDa"/>
</dbReference>
<sequence length="132" mass="14416">MAKLITSVALLAVLATSGAAAQTALRDVARVRDGIIQVGMAYEISEQCSSISARLLRGLSFLQELKSYAKSQGFSDAEIEAYVDDRAEKRKLERIARQQLAALGAVDGRPATYCRVGRNQIAQNTRVGWMLR</sequence>
<dbReference type="Pfam" id="PF17267">
    <property type="entry name" value="DUF5333"/>
    <property type="match status" value="1"/>
</dbReference>
<evidence type="ECO:0008006" key="4">
    <source>
        <dbReference type="Google" id="ProtNLM"/>
    </source>
</evidence>
<keyword evidence="1" id="KW-0732">Signal</keyword>
<organism evidence="2 3">
    <name type="scientific">Yoonia sediminilitoris</name>
    <dbReference type="NCBI Taxonomy" id="1286148"/>
    <lineage>
        <taxon>Bacteria</taxon>
        <taxon>Pseudomonadati</taxon>
        <taxon>Pseudomonadota</taxon>
        <taxon>Alphaproteobacteria</taxon>
        <taxon>Rhodobacterales</taxon>
        <taxon>Paracoccaceae</taxon>
        <taxon>Yoonia</taxon>
    </lineage>
</organism>
<feature type="chain" id="PRO_5015642103" description="NADH dehydrogenase subunit E" evidence="1">
    <location>
        <begin position="22"/>
        <end position="132"/>
    </location>
</feature>
<evidence type="ECO:0000313" key="2">
    <source>
        <dbReference type="EMBL" id="PUB19080.1"/>
    </source>
</evidence>
<proteinExistence type="predicted"/>
<gene>
    <name evidence="2" type="ORF">C8N45_101671</name>
</gene>
<dbReference type="Proteomes" id="UP000244523">
    <property type="component" value="Unassembled WGS sequence"/>
</dbReference>
<keyword evidence="3" id="KW-1185">Reference proteome</keyword>
<comment type="caution">
    <text evidence="2">The sequence shown here is derived from an EMBL/GenBank/DDBJ whole genome shotgun (WGS) entry which is preliminary data.</text>
</comment>
<dbReference type="EMBL" id="QBUD01000001">
    <property type="protein sequence ID" value="PUB19080.1"/>
    <property type="molecule type" value="Genomic_DNA"/>
</dbReference>
<reference evidence="2 3" key="1">
    <citation type="submission" date="2018-04" db="EMBL/GenBank/DDBJ databases">
        <title>Genomic Encyclopedia of Archaeal and Bacterial Type Strains, Phase II (KMG-II): from individual species to whole genera.</title>
        <authorList>
            <person name="Goeker M."/>
        </authorList>
    </citation>
    <scope>NUCLEOTIDE SEQUENCE [LARGE SCALE GENOMIC DNA]</scope>
    <source>
        <strain evidence="2 3">DSM 29955</strain>
    </source>
</reference>
<name>A0A2T6KRA2_9RHOB</name>